<sequence length="427" mass="46987">MAQQRQKIAVIGAGISGLASAYFLAREHDVVLFEAGAYAGGHTNTVDVTLEGKTFPVDTGFLVFNEATYPNLIALLDELGVASYATDMSFGVSLDEGRFEWAGTNLDTVFAQRARLMSPSFLGMLKDILRFNRAAQSNLKSSLATPTTLGKLLAVGGYGAMFRDSYLLPMAAAIWSSSPTDILQFPASTFLRFCLNHGLLQISNRPKWRTVQGGAREYVKKILCTLPDVRLNTGVQQVFKRGKTICLRTEKVEEEYDAVVFATHAPQTLRMLADATLEERRLLSAARYQANTAYLHTDLQLMPRQRKVWSSWNYLGGLSASGERSVCVSYWLNQLQALPCRTDVMVTLNPDTPPAAGSVIAEFDYEHPVFDQAAISAQQKLKDVQGKRGIWFAGAWTGYGFHEDGLKSALRVATDFAVAPAWARVTS</sequence>
<dbReference type="Proteomes" id="UP001629214">
    <property type="component" value="Unassembled WGS sequence"/>
</dbReference>
<dbReference type="Gene3D" id="3.30.70.1990">
    <property type="match status" value="1"/>
</dbReference>
<dbReference type="SUPFAM" id="SSF51905">
    <property type="entry name" value="FAD/NAD(P)-binding domain"/>
    <property type="match status" value="1"/>
</dbReference>
<dbReference type="Gene3D" id="3.50.50.60">
    <property type="entry name" value="FAD/NAD(P)-binding domain"/>
    <property type="match status" value="1"/>
</dbReference>
<dbReference type="EMBL" id="JAQQFR010000015">
    <property type="protein sequence ID" value="MFL9880767.1"/>
    <property type="molecule type" value="Genomic_DNA"/>
</dbReference>
<evidence type="ECO:0000313" key="1">
    <source>
        <dbReference type="EMBL" id="MFL9880767.1"/>
    </source>
</evidence>
<dbReference type="Gene3D" id="1.10.405.20">
    <property type="match status" value="1"/>
</dbReference>
<protein>
    <submittedName>
        <fullName evidence="1">FAD-dependent oxidoreductase</fullName>
    </submittedName>
</protein>
<gene>
    <name evidence="1" type="ORF">PQR63_20385</name>
</gene>
<organism evidence="1 2">
    <name type="scientific">Herbaspirillum rhizosphaerae</name>
    <dbReference type="NCBI Taxonomy" id="346179"/>
    <lineage>
        <taxon>Bacteria</taxon>
        <taxon>Pseudomonadati</taxon>
        <taxon>Pseudomonadota</taxon>
        <taxon>Betaproteobacteria</taxon>
        <taxon>Burkholderiales</taxon>
        <taxon>Oxalobacteraceae</taxon>
        <taxon>Herbaspirillum</taxon>
    </lineage>
</organism>
<dbReference type="PANTHER" id="PTHR42923:SF17">
    <property type="entry name" value="AMINE OXIDASE DOMAIN-CONTAINING PROTEIN"/>
    <property type="match status" value="1"/>
</dbReference>
<dbReference type="Pfam" id="PF13450">
    <property type="entry name" value="NAD_binding_8"/>
    <property type="match status" value="1"/>
</dbReference>
<accession>A0ABW8ZC81</accession>
<evidence type="ECO:0000313" key="2">
    <source>
        <dbReference type="Proteomes" id="UP001629214"/>
    </source>
</evidence>
<proteinExistence type="predicted"/>
<dbReference type="InterPro" id="IPR050464">
    <property type="entry name" value="Zeta_carotene_desat/Oxidored"/>
</dbReference>
<dbReference type="InterPro" id="IPR036188">
    <property type="entry name" value="FAD/NAD-bd_sf"/>
</dbReference>
<dbReference type="RefSeq" id="WP_408169775.1">
    <property type="nucleotide sequence ID" value="NZ_JAQQFR010000015.1"/>
</dbReference>
<name>A0ABW8ZC81_9BURK</name>
<dbReference type="PANTHER" id="PTHR42923">
    <property type="entry name" value="PROTOPORPHYRINOGEN OXIDASE"/>
    <property type="match status" value="1"/>
</dbReference>
<keyword evidence="2" id="KW-1185">Reference proteome</keyword>
<reference evidence="1 2" key="1">
    <citation type="journal article" date="2024" name="Chem. Sci.">
        <title>Discovery of megapolipeptins by genome mining of a Burkholderiales bacteria collection.</title>
        <authorList>
            <person name="Paulo B.S."/>
            <person name="Recchia M.J.J."/>
            <person name="Lee S."/>
            <person name="Fergusson C.H."/>
            <person name="Romanowski S.B."/>
            <person name="Hernandez A."/>
            <person name="Krull N."/>
            <person name="Liu D.Y."/>
            <person name="Cavanagh H."/>
            <person name="Bos A."/>
            <person name="Gray C.A."/>
            <person name="Murphy B.T."/>
            <person name="Linington R.G."/>
            <person name="Eustaquio A.S."/>
        </authorList>
    </citation>
    <scope>NUCLEOTIDE SEQUENCE [LARGE SCALE GENOMIC DNA]</scope>
    <source>
        <strain evidence="1 2">RL21-008-BIB-B</strain>
    </source>
</reference>
<comment type="caution">
    <text evidence="1">The sequence shown here is derived from an EMBL/GenBank/DDBJ whole genome shotgun (WGS) entry which is preliminary data.</text>
</comment>